<comment type="similarity">
    <text evidence="2">Belongs to the lin-54 family.</text>
</comment>
<dbReference type="SMART" id="SM01114">
    <property type="entry name" value="CXC"/>
    <property type="match status" value="1"/>
</dbReference>
<feature type="compositionally biased region" description="Basic and acidic residues" evidence="4">
    <location>
        <begin position="322"/>
        <end position="336"/>
    </location>
</feature>
<evidence type="ECO:0000313" key="5">
    <source>
        <dbReference type="EMBL" id="EMS46631.1"/>
    </source>
</evidence>
<dbReference type="InterPro" id="IPR028307">
    <property type="entry name" value="Lin-54_fam"/>
</dbReference>
<dbReference type="AlphaFoldDB" id="M7YIJ9"/>
<evidence type="ECO:0000256" key="2">
    <source>
        <dbReference type="ARBA" id="ARBA00007267"/>
    </source>
</evidence>
<accession>M7YIJ9</accession>
<dbReference type="GO" id="GO:0005634">
    <property type="term" value="C:nucleus"/>
    <property type="evidence" value="ECO:0007669"/>
    <property type="project" value="UniProtKB-SubCell"/>
</dbReference>
<proteinExistence type="inferred from homology"/>
<gene>
    <name evidence="5" type="ORF">TRIUR3_22385</name>
</gene>
<dbReference type="InterPro" id="IPR005172">
    <property type="entry name" value="CRC"/>
</dbReference>
<dbReference type="Pfam" id="PF03638">
    <property type="entry name" value="TCR"/>
    <property type="match status" value="1"/>
</dbReference>
<dbReference type="eggNOG" id="KOG1171">
    <property type="taxonomic scope" value="Eukaryota"/>
</dbReference>
<dbReference type="InterPro" id="IPR033467">
    <property type="entry name" value="Tesmin/TSO1-like_CXC"/>
</dbReference>
<keyword evidence="3" id="KW-0539">Nucleus</keyword>
<feature type="region of interest" description="Disordered" evidence="4">
    <location>
        <begin position="275"/>
        <end position="343"/>
    </location>
</feature>
<comment type="subcellular location">
    <subcellularLocation>
        <location evidence="1">Nucleus</location>
    </subcellularLocation>
</comment>
<reference evidence="5" key="1">
    <citation type="journal article" date="2013" name="Nature">
        <title>Draft genome of the wheat A-genome progenitor Triticum urartu.</title>
        <authorList>
            <person name="Ling H.Q."/>
            <person name="Zhao S."/>
            <person name="Liu D."/>
            <person name="Wang J."/>
            <person name="Sun H."/>
            <person name="Zhang C."/>
            <person name="Fan H."/>
            <person name="Li D."/>
            <person name="Dong L."/>
            <person name="Tao Y."/>
            <person name="Gao C."/>
            <person name="Wu H."/>
            <person name="Li Y."/>
            <person name="Cui Y."/>
            <person name="Guo X."/>
            <person name="Zheng S."/>
            <person name="Wang B."/>
            <person name="Yu K."/>
            <person name="Liang Q."/>
            <person name="Yang W."/>
            <person name="Lou X."/>
            <person name="Chen J."/>
            <person name="Feng M."/>
            <person name="Jian J."/>
            <person name="Zhang X."/>
            <person name="Luo G."/>
            <person name="Jiang Y."/>
            <person name="Liu J."/>
            <person name="Wang Z."/>
            <person name="Sha Y."/>
            <person name="Zhang B."/>
            <person name="Wu H."/>
            <person name="Tang D."/>
            <person name="Shen Q."/>
            <person name="Xue P."/>
            <person name="Zou S."/>
            <person name="Wang X."/>
            <person name="Liu X."/>
            <person name="Wang F."/>
            <person name="Yang Y."/>
            <person name="An X."/>
            <person name="Dong Z."/>
            <person name="Zhang K."/>
            <person name="Zhang X."/>
            <person name="Luo M.C."/>
            <person name="Dvorak J."/>
            <person name="Tong Y."/>
            <person name="Wang J."/>
            <person name="Yang H."/>
            <person name="Li Z."/>
            <person name="Wang D."/>
            <person name="Zhang A."/>
            <person name="Wang J."/>
        </authorList>
    </citation>
    <scope>NUCLEOTIDE SEQUENCE</scope>
</reference>
<dbReference type="STRING" id="4572.M7YIJ9"/>
<feature type="compositionally biased region" description="Basic and acidic residues" evidence="4">
    <location>
        <begin position="291"/>
        <end position="312"/>
    </location>
</feature>
<dbReference type="PROSITE" id="PS51634">
    <property type="entry name" value="CRC"/>
    <property type="match status" value="1"/>
</dbReference>
<dbReference type="PANTHER" id="PTHR12446">
    <property type="entry name" value="TESMIN/TSO1-RELATED"/>
    <property type="match status" value="1"/>
</dbReference>
<evidence type="ECO:0000256" key="1">
    <source>
        <dbReference type="ARBA" id="ARBA00004123"/>
    </source>
</evidence>
<name>M7YIJ9_TRIUA</name>
<sequence length="489" mass="53782">MPSPEPRDAPLTELVLDRWRPIRSAQRPADSSPHISCKNAVEEDVVDGFLLLIAERTRIMVREPPSCKPVGRPTPIPQRKPRKHNKGCHCKKSGCLKKYCECFQANILCSENCKCMDCKNFDGSEDRKHLYLDHKNVIHMQQAANAAVNGAIGATALSSPSTSRKRKHIDSSLDLSTKEHLAIRNGQLSQVIYQKNAMASDGSLPIGQSAHPHMMGPFKVTYRPLLADIIQPGDVKELCKLLVTVSGQAAKAYTGIAPGIVFSFHFSSRKIQEEKVAEKEDGVGGSLALTNHDREGKNKDQNHRKISIDDHSSGGTDMGKASLDDSRPDCTDDQKSSRPMSPGTLALMCDEQDAMFATSQNAVAPPAIDVDQNRSELYAEQERFGPDHFQPAEEKYSMAIRSEVTGHPGQCSDGEVLLSNRHTKISLDETVPCTIICFLTPLARHATLMSDQFSSGILQHLCHKRLVCLGVTYFLTVVQNSNAKGLFDS</sequence>
<dbReference type="PANTHER" id="PTHR12446:SF34">
    <property type="entry name" value="PROTEIN LIN-54 HOMOLOG"/>
    <property type="match status" value="1"/>
</dbReference>
<feature type="region of interest" description="Disordered" evidence="4">
    <location>
        <begin position="64"/>
        <end position="83"/>
    </location>
</feature>
<dbReference type="GO" id="GO:0006355">
    <property type="term" value="P:regulation of DNA-templated transcription"/>
    <property type="evidence" value="ECO:0007669"/>
    <property type="project" value="TreeGrafter"/>
</dbReference>
<evidence type="ECO:0000256" key="3">
    <source>
        <dbReference type="ARBA" id="ARBA00023242"/>
    </source>
</evidence>
<protein>
    <submittedName>
        <fullName evidence="5">Uncharacterized protein</fullName>
    </submittedName>
</protein>
<evidence type="ECO:0000256" key="4">
    <source>
        <dbReference type="SAM" id="MobiDB-lite"/>
    </source>
</evidence>
<dbReference type="EMBL" id="KD271756">
    <property type="protein sequence ID" value="EMS46631.1"/>
    <property type="molecule type" value="Genomic_DNA"/>
</dbReference>
<dbReference type="OMA" id="HANRNNM"/>
<organism evidence="5">
    <name type="scientific">Triticum urartu</name>
    <name type="common">Red wild einkorn</name>
    <name type="synonym">Crithodium urartu</name>
    <dbReference type="NCBI Taxonomy" id="4572"/>
    <lineage>
        <taxon>Eukaryota</taxon>
        <taxon>Viridiplantae</taxon>
        <taxon>Streptophyta</taxon>
        <taxon>Embryophyta</taxon>
        <taxon>Tracheophyta</taxon>
        <taxon>Spermatophyta</taxon>
        <taxon>Magnoliopsida</taxon>
        <taxon>Liliopsida</taxon>
        <taxon>Poales</taxon>
        <taxon>Poaceae</taxon>
        <taxon>BOP clade</taxon>
        <taxon>Pooideae</taxon>
        <taxon>Triticodae</taxon>
        <taxon>Triticeae</taxon>
        <taxon>Triticinae</taxon>
        <taxon>Triticum</taxon>
    </lineage>
</organism>